<evidence type="ECO:0000256" key="1">
    <source>
        <dbReference type="SAM" id="MobiDB-lite"/>
    </source>
</evidence>
<evidence type="ECO:0000313" key="2">
    <source>
        <dbReference type="EMBL" id="KKR10555.1"/>
    </source>
</evidence>
<feature type="compositionally biased region" description="Gly residues" evidence="1">
    <location>
        <begin position="82"/>
        <end position="96"/>
    </location>
</feature>
<dbReference type="SUPFAM" id="SSF82607">
    <property type="entry name" value="YbaB-like"/>
    <property type="match status" value="1"/>
</dbReference>
<feature type="region of interest" description="Disordered" evidence="1">
    <location>
        <begin position="75"/>
        <end position="96"/>
    </location>
</feature>
<dbReference type="EMBL" id="LBWP01000018">
    <property type="protein sequence ID" value="KKR10555.1"/>
    <property type="molecule type" value="Genomic_DNA"/>
</dbReference>
<dbReference type="AlphaFoldDB" id="A0A0G0QJF5"/>
<dbReference type="Gene3D" id="3.30.1310.10">
    <property type="entry name" value="Nucleoid-associated protein YbaB-like domain"/>
    <property type="match status" value="1"/>
</dbReference>
<gene>
    <name evidence="2" type="ORF">UT39_C0018G0028</name>
</gene>
<accession>A0A0G0QJF5</accession>
<name>A0A0G0QJF5_9BACT</name>
<dbReference type="Pfam" id="PF02575">
    <property type="entry name" value="YbaB_DNA_bd"/>
    <property type="match status" value="1"/>
</dbReference>
<dbReference type="STRING" id="1618550.UT39_C0018G0028"/>
<reference evidence="2 3" key="1">
    <citation type="journal article" date="2015" name="Nature">
        <title>rRNA introns, odd ribosomes, and small enigmatic genomes across a large radiation of phyla.</title>
        <authorList>
            <person name="Brown C.T."/>
            <person name="Hug L.A."/>
            <person name="Thomas B.C."/>
            <person name="Sharon I."/>
            <person name="Castelle C.J."/>
            <person name="Singh A."/>
            <person name="Wilkins M.J."/>
            <person name="Williams K.H."/>
            <person name="Banfield J.F."/>
        </authorList>
    </citation>
    <scope>NUCLEOTIDE SEQUENCE [LARGE SCALE GENOMIC DNA]</scope>
</reference>
<comment type="caution">
    <text evidence="2">The sequence shown here is derived from an EMBL/GenBank/DDBJ whole genome shotgun (WGS) entry which is preliminary data.</text>
</comment>
<proteinExistence type="predicted"/>
<organism evidence="2 3">
    <name type="scientific">Candidatus Woesebacteria bacterium GW2011_GWA1_39_21</name>
    <dbReference type="NCBI Taxonomy" id="1618550"/>
    <lineage>
        <taxon>Bacteria</taxon>
        <taxon>Candidatus Woeseibacteriota</taxon>
    </lineage>
</organism>
<evidence type="ECO:0000313" key="3">
    <source>
        <dbReference type="Proteomes" id="UP000034246"/>
    </source>
</evidence>
<dbReference type="Proteomes" id="UP000034246">
    <property type="component" value="Unassembled WGS sequence"/>
</dbReference>
<dbReference type="InterPro" id="IPR004401">
    <property type="entry name" value="YbaB/EbfC"/>
</dbReference>
<sequence length="96" mass="10627">MFDKFKQAQNLMKMRSQAMQLKKKLEAITHSEEKDGCKVVVNGAQEVIKLEIDGQERRDVVDLINKASKEIQKESAKKMMEEGGGLSGLLGGMGGM</sequence>
<dbReference type="InterPro" id="IPR036894">
    <property type="entry name" value="YbaB-like_sf"/>
</dbReference>
<protein>
    <recommendedName>
        <fullName evidence="4">Nucleoid-associated protein</fullName>
    </recommendedName>
</protein>
<evidence type="ECO:0008006" key="4">
    <source>
        <dbReference type="Google" id="ProtNLM"/>
    </source>
</evidence>
<dbReference type="GO" id="GO:0003677">
    <property type="term" value="F:DNA binding"/>
    <property type="evidence" value="ECO:0007669"/>
    <property type="project" value="InterPro"/>
</dbReference>